<dbReference type="InterPro" id="IPR031986">
    <property type="entry name" value="GD_N"/>
</dbReference>
<dbReference type="AlphaFoldDB" id="D2A653"/>
<gene>
    <name evidence="3" type="primary">AUGUSTUS-3.0.2_15056</name>
    <name evidence="3" type="ORF">TcasGA2_TC015056</name>
</gene>
<evidence type="ECO:0000313" key="4">
    <source>
        <dbReference type="Proteomes" id="UP000007266"/>
    </source>
</evidence>
<dbReference type="Proteomes" id="UP000007266">
    <property type="component" value="Linkage group 6"/>
</dbReference>
<dbReference type="EMBL" id="KQ971346">
    <property type="protein sequence ID" value="EFA04978.1"/>
    <property type="molecule type" value="Genomic_DNA"/>
</dbReference>
<evidence type="ECO:0000313" key="3">
    <source>
        <dbReference type="EMBL" id="EFA04978.1"/>
    </source>
</evidence>
<dbReference type="OrthoDB" id="6783919at2759"/>
<dbReference type="Pfam" id="PF16030">
    <property type="entry name" value="GD_N"/>
    <property type="match status" value="1"/>
</dbReference>
<sequence length="137" mass="15469">MLLLFALTTVFLSVNAWNLPPNPCPDVFQYKYFGGQYNGEVTVPYDGSRSLSLEVAFSVVGIYRSLLRPVIDNLTPLDELESAEFVRYRITFPRLTYIPMVTKVEFNGRSFCSGPPYPTSEEGVTSFKASTMRQFGK</sequence>
<dbReference type="eggNOG" id="KOG3627">
    <property type="taxonomic scope" value="Eukaryota"/>
</dbReference>
<name>D2A653_TRICA</name>
<feature type="signal peptide" evidence="1">
    <location>
        <begin position="1"/>
        <end position="16"/>
    </location>
</feature>
<protein>
    <recommendedName>
        <fullName evidence="2">Serine protease gd N-terminal domain-containing protein</fullName>
    </recommendedName>
</protein>
<reference evidence="3 4" key="1">
    <citation type="journal article" date="2008" name="Nature">
        <title>The genome of the model beetle and pest Tribolium castaneum.</title>
        <authorList>
            <consortium name="Tribolium Genome Sequencing Consortium"/>
            <person name="Richards S."/>
            <person name="Gibbs R.A."/>
            <person name="Weinstock G.M."/>
            <person name="Brown S.J."/>
            <person name="Denell R."/>
            <person name="Beeman R.W."/>
            <person name="Gibbs R."/>
            <person name="Beeman R.W."/>
            <person name="Brown S.J."/>
            <person name="Bucher G."/>
            <person name="Friedrich M."/>
            <person name="Grimmelikhuijzen C.J."/>
            <person name="Klingler M."/>
            <person name="Lorenzen M."/>
            <person name="Richards S."/>
            <person name="Roth S."/>
            <person name="Schroder R."/>
            <person name="Tautz D."/>
            <person name="Zdobnov E.M."/>
            <person name="Muzny D."/>
            <person name="Gibbs R.A."/>
            <person name="Weinstock G.M."/>
            <person name="Attaway T."/>
            <person name="Bell S."/>
            <person name="Buhay C.J."/>
            <person name="Chandrabose M.N."/>
            <person name="Chavez D."/>
            <person name="Clerk-Blankenburg K.P."/>
            <person name="Cree A."/>
            <person name="Dao M."/>
            <person name="Davis C."/>
            <person name="Chacko J."/>
            <person name="Dinh H."/>
            <person name="Dugan-Rocha S."/>
            <person name="Fowler G."/>
            <person name="Garner T.T."/>
            <person name="Garnes J."/>
            <person name="Gnirke A."/>
            <person name="Hawes A."/>
            <person name="Hernandez J."/>
            <person name="Hines S."/>
            <person name="Holder M."/>
            <person name="Hume J."/>
            <person name="Jhangiani S.N."/>
            <person name="Joshi V."/>
            <person name="Khan Z.M."/>
            <person name="Jackson L."/>
            <person name="Kovar C."/>
            <person name="Kowis A."/>
            <person name="Lee S."/>
            <person name="Lewis L.R."/>
            <person name="Margolis J."/>
            <person name="Morgan M."/>
            <person name="Nazareth L.V."/>
            <person name="Nguyen N."/>
            <person name="Okwuonu G."/>
            <person name="Parker D."/>
            <person name="Richards S."/>
            <person name="Ruiz S.J."/>
            <person name="Santibanez J."/>
            <person name="Savard J."/>
            <person name="Scherer S.E."/>
            <person name="Schneider B."/>
            <person name="Sodergren E."/>
            <person name="Tautz D."/>
            <person name="Vattahil S."/>
            <person name="Villasana D."/>
            <person name="White C.S."/>
            <person name="Wright R."/>
            <person name="Park Y."/>
            <person name="Beeman R.W."/>
            <person name="Lord J."/>
            <person name="Oppert B."/>
            <person name="Lorenzen M."/>
            <person name="Brown S."/>
            <person name="Wang L."/>
            <person name="Savard J."/>
            <person name="Tautz D."/>
            <person name="Richards S."/>
            <person name="Weinstock G."/>
            <person name="Gibbs R.A."/>
            <person name="Liu Y."/>
            <person name="Worley K."/>
            <person name="Weinstock G."/>
            <person name="Elsik C.G."/>
            <person name="Reese J.T."/>
            <person name="Elhaik E."/>
            <person name="Landan G."/>
            <person name="Graur D."/>
            <person name="Arensburger P."/>
            <person name="Atkinson P."/>
            <person name="Beeman R.W."/>
            <person name="Beidler J."/>
            <person name="Brown S.J."/>
            <person name="Demuth J.P."/>
            <person name="Drury D.W."/>
            <person name="Du Y.Z."/>
            <person name="Fujiwara H."/>
            <person name="Lorenzen M."/>
            <person name="Maselli V."/>
            <person name="Osanai M."/>
            <person name="Park Y."/>
            <person name="Robertson H.M."/>
            <person name="Tu Z."/>
            <person name="Wang J.J."/>
            <person name="Wang S."/>
            <person name="Richards S."/>
            <person name="Song H."/>
            <person name="Zhang L."/>
            <person name="Sodergren E."/>
            <person name="Werner D."/>
            <person name="Stanke M."/>
            <person name="Morgenstern B."/>
            <person name="Solovyev V."/>
            <person name="Kosarev P."/>
            <person name="Brown G."/>
            <person name="Chen H.C."/>
            <person name="Ermolaeva O."/>
            <person name="Hlavina W."/>
            <person name="Kapustin Y."/>
            <person name="Kiryutin B."/>
            <person name="Kitts P."/>
            <person name="Maglott D."/>
            <person name="Pruitt K."/>
            <person name="Sapojnikov V."/>
            <person name="Souvorov A."/>
            <person name="Mackey A.J."/>
            <person name="Waterhouse R.M."/>
            <person name="Wyder S."/>
            <person name="Zdobnov E.M."/>
            <person name="Zdobnov E.M."/>
            <person name="Wyder S."/>
            <person name="Kriventseva E.V."/>
            <person name="Kadowaki T."/>
            <person name="Bork P."/>
            <person name="Aranda M."/>
            <person name="Bao R."/>
            <person name="Beermann A."/>
            <person name="Berns N."/>
            <person name="Bolognesi R."/>
            <person name="Bonneton F."/>
            <person name="Bopp D."/>
            <person name="Brown S.J."/>
            <person name="Bucher G."/>
            <person name="Butts T."/>
            <person name="Chaumot A."/>
            <person name="Denell R.E."/>
            <person name="Ferrier D.E."/>
            <person name="Friedrich M."/>
            <person name="Gordon C.M."/>
            <person name="Jindra M."/>
            <person name="Klingler M."/>
            <person name="Lan Q."/>
            <person name="Lattorff H.M."/>
            <person name="Laudet V."/>
            <person name="von Levetsow C."/>
            <person name="Liu Z."/>
            <person name="Lutz R."/>
            <person name="Lynch J.A."/>
            <person name="da Fonseca R.N."/>
            <person name="Posnien N."/>
            <person name="Reuter R."/>
            <person name="Roth S."/>
            <person name="Savard J."/>
            <person name="Schinko J.B."/>
            <person name="Schmitt C."/>
            <person name="Schoppmeier M."/>
            <person name="Schroder R."/>
            <person name="Shippy T.D."/>
            <person name="Simonnet F."/>
            <person name="Marques-Souza H."/>
            <person name="Tautz D."/>
            <person name="Tomoyasu Y."/>
            <person name="Trauner J."/>
            <person name="Van der Zee M."/>
            <person name="Vervoort M."/>
            <person name="Wittkopp N."/>
            <person name="Wimmer E.A."/>
            <person name="Yang X."/>
            <person name="Jones A.K."/>
            <person name="Sattelle D.B."/>
            <person name="Ebert P.R."/>
            <person name="Nelson D."/>
            <person name="Scott J.G."/>
            <person name="Beeman R.W."/>
            <person name="Muthukrishnan S."/>
            <person name="Kramer K.J."/>
            <person name="Arakane Y."/>
            <person name="Beeman R.W."/>
            <person name="Zhu Q."/>
            <person name="Hogenkamp D."/>
            <person name="Dixit R."/>
            <person name="Oppert B."/>
            <person name="Jiang H."/>
            <person name="Zou Z."/>
            <person name="Marshall J."/>
            <person name="Elpidina E."/>
            <person name="Vinokurov K."/>
            <person name="Oppert C."/>
            <person name="Zou Z."/>
            <person name="Evans J."/>
            <person name="Lu Z."/>
            <person name="Zhao P."/>
            <person name="Sumathipala N."/>
            <person name="Altincicek B."/>
            <person name="Vilcinskas A."/>
            <person name="Williams M."/>
            <person name="Hultmark D."/>
            <person name="Hetru C."/>
            <person name="Jiang H."/>
            <person name="Grimmelikhuijzen C.J."/>
            <person name="Hauser F."/>
            <person name="Cazzamali G."/>
            <person name="Williamson M."/>
            <person name="Park Y."/>
            <person name="Li B."/>
            <person name="Tanaka Y."/>
            <person name="Predel R."/>
            <person name="Neupert S."/>
            <person name="Schachtner J."/>
            <person name="Verleyen P."/>
            <person name="Raible F."/>
            <person name="Bork P."/>
            <person name="Friedrich M."/>
            <person name="Walden K.K."/>
            <person name="Robertson H.M."/>
            <person name="Angeli S."/>
            <person name="Foret S."/>
            <person name="Bucher G."/>
            <person name="Schuetz S."/>
            <person name="Maleszka R."/>
            <person name="Wimmer E.A."/>
            <person name="Beeman R.W."/>
            <person name="Lorenzen M."/>
            <person name="Tomoyasu Y."/>
            <person name="Miller S.C."/>
            <person name="Grossmann D."/>
            <person name="Bucher G."/>
        </authorList>
    </citation>
    <scope>NUCLEOTIDE SEQUENCE [LARGE SCALE GENOMIC DNA]</scope>
    <source>
        <strain evidence="3 4">Georgia GA2</strain>
    </source>
</reference>
<evidence type="ECO:0000259" key="2">
    <source>
        <dbReference type="Pfam" id="PF16030"/>
    </source>
</evidence>
<accession>D2A653</accession>
<evidence type="ECO:0000256" key="1">
    <source>
        <dbReference type="SAM" id="SignalP"/>
    </source>
</evidence>
<keyword evidence="1" id="KW-0732">Signal</keyword>
<reference evidence="3 4" key="2">
    <citation type="journal article" date="2010" name="Nucleic Acids Res.">
        <title>BeetleBase in 2010: revisions to provide comprehensive genomic information for Tribolium castaneum.</title>
        <authorList>
            <person name="Kim H.S."/>
            <person name="Murphy T."/>
            <person name="Xia J."/>
            <person name="Caragea D."/>
            <person name="Park Y."/>
            <person name="Beeman R.W."/>
            <person name="Lorenzen M.D."/>
            <person name="Butcher S."/>
            <person name="Manak J.R."/>
            <person name="Brown S.J."/>
        </authorList>
    </citation>
    <scope>GENOME REANNOTATION</scope>
    <source>
        <strain evidence="3 4">Georgia GA2</strain>
    </source>
</reference>
<proteinExistence type="predicted"/>
<dbReference type="HOGENOM" id="CLU_1867743_0_0_1"/>
<dbReference type="InParanoid" id="D2A653"/>
<feature type="domain" description="Serine protease gd N-terminal" evidence="2">
    <location>
        <begin position="22"/>
        <end position="119"/>
    </location>
</feature>
<dbReference type="KEGG" id="tca:103313413"/>
<feature type="chain" id="PRO_5003027168" description="Serine protease gd N-terminal domain-containing protein" evidence="1">
    <location>
        <begin position="17"/>
        <end position="137"/>
    </location>
</feature>
<keyword evidence="4" id="KW-1185">Reference proteome</keyword>
<dbReference type="PhylomeDB" id="D2A653"/>
<organism evidence="3 4">
    <name type="scientific">Tribolium castaneum</name>
    <name type="common">Red flour beetle</name>
    <dbReference type="NCBI Taxonomy" id="7070"/>
    <lineage>
        <taxon>Eukaryota</taxon>
        <taxon>Metazoa</taxon>
        <taxon>Ecdysozoa</taxon>
        <taxon>Arthropoda</taxon>
        <taxon>Hexapoda</taxon>
        <taxon>Insecta</taxon>
        <taxon>Pterygota</taxon>
        <taxon>Neoptera</taxon>
        <taxon>Endopterygota</taxon>
        <taxon>Coleoptera</taxon>
        <taxon>Polyphaga</taxon>
        <taxon>Cucujiformia</taxon>
        <taxon>Tenebrionidae</taxon>
        <taxon>Tenebrionidae incertae sedis</taxon>
        <taxon>Tribolium</taxon>
    </lineage>
</organism>